<organism evidence="1 2">
    <name type="scientific">Ganoderma sinense ZZ0214-1</name>
    <dbReference type="NCBI Taxonomy" id="1077348"/>
    <lineage>
        <taxon>Eukaryota</taxon>
        <taxon>Fungi</taxon>
        <taxon>Dikarya</taxon>
        <taxon>Basidiomycota</taxon>
        <taxon>Agaricomycotina</taxon>
        <taxon>Agaricomycetes</taxon>
        <taxon>Polyporales</taxon>
        <taxon>Polyporaceae</taxon>
        <taxon>Ganoderma</taxon>
    </lineage>
</organism>
<keyword evidence="2" id="KW-1185">Reference proteome</keyword>
<protein>
    <submittedName>
        <fullName evidence="1">Uncharacterized protein</fullName>
    </submittedName>
</protein>
<name>A0A2G8RMY2_9APHY</name>
<comment type="caution">
    <text evidence="1">The sequence shown here is derived from an EMBL/GenBank/DDBJ whole genome shotgun (WGS) entry which is preliminary data.</text>
</comment>
<evidence type="ECO:0000313" key="1">
    <source>
        <dbReference type="EMBL" id="PIL22860.1"/>
    </source>
</evidence>
<proteinExistence type="predicted"/>
<dbReference type="AlphaFoldDB" id="A0A2G8RMY2"/>
<gene>
    <name evidence="1" type="ORF">GSI_15556</name>
</gene>
<dbReference type="Proteomes" id="UP000230002">
    <property type="component" value="Unassembled WGS sequence"/>
</dbReference>
<dbReference type="EMBL" id="AYKW01000069">
    <property type="protein sequence ID" value="PIL22860.1"/>
    <property type="molecule type" value="Genomic_DNA"/>
</dbReference>
<reference evidence="1 2" key="1">
    <citation type="journal article" date="2015" name="Sci. Rep.">
        <title>Chromosome-level genome map provides insights into diverse defense mechanisms in the medicinal fungus Ganoderma sinense.</title>
        <authorList>
            <person name="Zhu Y."/>
            <person name="Xu J."/>
            <person name="Sun C."/>
            <person name="Zhou S."/>
            <person name="Xu H."/>
            <person name="Nelson D.R."/>
            <person name="Qian J."/>
            <person name="Song J."/>
            <person name="Luo H."/>
            <person name="Xiang L."/>
            <person name="Li Y."/>
            <person name="Xu Z."/>
            <person name="Ji A."/>
            <person name="Wang L."/>
            <person name="Lu S."/>
            <person name="Hayward A."/>
            <person name="Sun W."/>
            <person name="Li X."/>
            <person name="Schwartz D.C."/>
            <person name="Wang Y."/>
            <person name="Chen S."/>
        </authorList>
    </citation>
    <scope>NUCLEOTIDE SEQUENCE [LARGE SCALE GENOMIC DNA]</scope>
    <source>
        <strain evidence="1 2">ZZ0214-1</strain>
    </source>
</reference>
<accession>A0A2G8RMY2</accession>
<evidence type="ECO:0000313" key="2">
    <source>
        <dbReference type="Proteomes" id="UP000230002"/>
    </source>
</evidence>
<sequence length="199" mass="22375">MCIVRGGIRCVSSFQCFLHAFFLSHSLTSLHTRTDSLLFGYPEGRARARAHAAPRTRRRDGRGYVFLALSLCPFESVLVLCCCSSPPFPFAIPHISRRMYMCMSLKRRASAPFPPPLPTRRRSIPVLPSCYRPITLQYVCPCTHAHMYIISALHLRTFVRFMRPPVSSPPLPPSLPCHSLHFSAEPALCFGFAVLFPPA</sequence>